<sequence>MIGTDLTTGGRRRGGYATHSYQPQPTLDPDLPVWDNLERLDQRMTALHRRATRQRGKDQARVDSLTRTVGTHDKRLTSLADRLEDTKRELILDGQRHEAIGLGLIGLGLVLQWLGALLAP</sequence>
<evidence type="ECO:0000313" key="2">
    <source>
        <dbReference type="EMBL" id="RYP84610.1"/>
    </source>
</evidence>
<dbReference type="RefSeq" id="WP_134718773.1">
    <property type="nucleotide sequence ID" value="NZ_SDKM01000022.1"/>
</dbReference>
<gene>
    <name evidence="2" type="ORF">EKO23_15210</name>
</gene>
<organism evidence="2 3">
    <name type="scientific">Nocardioides guangzhouensis</name>
    <dbReference type="NCBI Taxonomy" id="2497878"/>
    <lineage>
        <taxon>Bacteria</taxon>
        <taxon>Bacillati</taxon>
        <taxon>Actinomycetota</taxon>
        <taxon>Actinomycetes</taxon>
        <taxon>Propionibacteriales</taxon>
        <taxon>Nocardioidaceae</taxon>
        <taxon>Nocardioides</taxon>
    </lineage>
</organism>
<evidence type="ECO:0000256" key="1">
    <source>
        <dbReference type="SAM" id="MobiDB-lite"/>
    </source>
</evidence>
<reference evidence="2 3" key="1">
    <citation type="submission" date="2019-01" db="EMBL/GenBank/DDBJ databases">
        <title>Nocardioides guangzhouensis sp. nov., an actinobacterium isolated from soil.</title>
        <authorList>
            <person name="Fu Y."/>
            <person name="Cai Y."/>
            <person name="Lin Z."/>
            <person name="Chen P."/>
        </authorList>
    </citation>
    <scope>NUCLEOTIDE SEQUENCE [LARGE SCALE GENOMIC DNA]</scope>
    <source>
        <strain evidence="2 3">130</strain>
    </source>
</reference>
<name>A0A4Q4Z9L4_9ACTN</name>
<dbReference type="EMBL" id="SDKM01000022">
    <property type="protein sequence ID" value="RYP84610.1"/>
    <property type="molecule type" value="Genomic_DNA"/>
</dbReference>
<evidence type="ECO:0000313" key="3">
    <source>
        <dbReference type="Proteomes" id="UP000295198"/>
    </source>
</evidence>
<proteinExistence type="predicted"/>
<accession>A0A4Q4Z9L4</accession>
<comment type="caution">
    <text evidence="2">The sequence shown here is derived from an EMBL/GenBank/DDBJ whole genome shotgun (WGS) entry which is preliminary data.</text>
</comment>
<protein>
    <submittedName>
        <fullName evidence="2">Uncharacterized protein</fullName>
    </submittedName>
</protein>
<dbReference type="Proteomes" id="UP000295198">
    <property type="component" value="Unassembled WGS sequence"/>
</dbReference>
<keyword evidence="3" id="KW-1185">Reference proteome</keyword>
<dbReference type="AlphaFoldDB" id="A0A4Q4Z9L4"/>
<feature type="region of interest" description="Disordered" evidence="1">
    <location>
        <begin position="1"/>
        <end position="30"/>
    </location>
</feature>